<sequence length="262" mass="29518">MIDSKRKAFIFLTLAFLLAVFAASLFVSEVRKAQEALGETVQVAVANVDIATYTEITEDMVRWVDIPRNEHLESSFIRHSNDFLDSISIVYVREGEIVTKNMMRSKVDLPEDHRIVWLNASDNVLIDQQVGEGDIVDIIISYEQESNRITKRLFTDIAVVSSERGEEGSVVKVSVPIEDAENLIHYQNHARQIRVLLVNQVARGENLDSQADDGQEEGELEDDSQTEVENEEVTPENNQTQNEQGSPSIEGEEEEEQPSNEG</sequence>
<protein>
    <submittedName>
        <fullName evidence="3">Flp pilus assembly protein CpaB</fullName>
    </submittedName>
</protein>
<organism evidence="3 4">
    <name type="scientific">Caldalkalibacillus horti</name>
    <dbReference type="NCBI Taxonomy" id="77523"/>
    <lineage>
        <taxon>Bacteria</taxon>
        <taxon>Bacillati</taxon>
        <taxon>Bacillota</taxon>
        <taxon>Bacilli</taxon>
        <taxon>Bacillales</taxon>
        <taxon>Bacillaceae</taxon>
        <taxon>Caldalkalibacillus</taxon>
    </lineage>
</organism>
<dbReference type="InterPro" id="IPR013974">
    <property type="entry name" value="SAF"/>
</dbReference>
<dbReference type="Pfam" id="PF08666">
    <property type="entry name" value="SAF"/>
    <property type="match status" value="1"/>
</dbReference>
<dbReference type="SMART" id="SM00858">
    <property type="entry name" value="SAF"/>
    <property type="match status" value="1"/>
</dbReference>
<evidence type="ECO:0000259" key="2">
    <source>
        <dbReference type="SMART" id="SM00858"/>
    </source>
</evidence>
<comment type="caution">
    <text evidence="3">The sequence shown here is derived from an EMBL/GenBank/DDBJ whole genome shotgun (WGS) entry which is preliminary data.</text>
</comment>
<feature type="region of interest" description="Disordered" evidence="1">
    <location>
        <begin position="207"/>
        <end position="262"/>
    </location>
</feature>
<feature type="compositionally biased region" description="Acidic residues" evidence="1">
    <location>
        <begin position="250"/>
        <end position="262"/>
    </location>
</feature>
<dbReference type="CDD" id="cd11614">
    <property type="entry name" value="SAF_CpaB_FlgA_like"/>
    <property type="match status" value="1"/>
</dbReference>
<keyword evidence="4" id="KW-1185">Reference proteome</keyword>
<feature type="domain" description="SAF" evidence="2">
    <location>
        <begin position="41"/>
        <end position="104"/>
    </location>
</feature>
<proteinExistence type="predicted"/>
<dbReference type="Proteomes" id="UP001235840">
    <property type="component" value="Unassembled WGS sequence"/>
</dbReference>
<dbReference type="EMBL" id="JAUSTY010000004">
    <property type="protein sequence ID" value="MDQ0165210.1"/>
    <property type="molecule type" value="Genomic_DNA"/>
</dbReference>
<evidence type="ECO:0000313" key="4">
    <source>
        <dbReference type="Proteomes" id="UP001235840"/>
    </source>
</evidence>
<feature type="compositionally biased region" description="Acidic residues" evidence="1">
    <location>
        <begin position="210"/>
        <end position="234"/>
    </location>
</feature>
<name>A0ABT9VX73_9BACI</name>
<dbReference type="RefSeq" id="WP_307391993.1">
    <property type="nucleotide sequence ID" value="NZ_BAAADK010000045.1"/>
</dbReference>
<feature type="compositionally biased region" description="Low complexity" evidence="1">
    <location>
        <begin position="235"/>
        <end position="249"/>
    </location>
</feature>
<gene>
    <name evidence="3" type="ORF">J2S11_001110</name>
</gene>
<evidence type="ECO:0000256" key="1">
    <source>
        <dbReference type="SAM" id="MobiDB-lite"/>
    </source>
</evidence>
<evidence type="ECO:0000313" key="3">
    <source>
        <dbReference type="EMBL" id="MDQ0165210.1"/>
    </source>
</evidence>
<accession>A0ABT9VX73</accession>
<reference evidence="3 4" key="1">
    <citation type="submission" date="2023-07" db="EMBL/GenBank/DDBJ databases">
        <title>Genomic Encyclopedia of Type Strains, Phase IV (KMG-IV): sequencing the most valuable type-strain genomes for metagenomic binning, comparative biology and taxonomic classification.</title>
        <authorList>
            <person name="Goeker M."/>
        </authorList>
    </citation>
    <scope>NUCLEOTIDE SEQUENCE [LARGE SCALE GENOMIC DNA]</scope>
    <source>
        <strain evidence="3 4">DSM 12751</strain>
    </source>
</reference>